<evidence type="ECO:0000313" key="3">
    <source>
        <dbReference type="Proteomes" id="UP000664052"/>
    </source>
</evidence>
<dbReference type="InterPro" id="IPR009003">
    <property type="entry name" value="Peptidase_S1_PA"/>
</dbReference>
<dbReference type="SUPFAM" id="SSF50494">
    <property type="entry name" value="Trypsin-like serine proteases"/>
    <property type="match status" value="1"/>
</dbReference>
<dbReference type="RefSeq" id="WP_207056728.1">
    <property type="nucleotide sequence ID" value="NZ_JAFIMU010000010.1"/>
</dbReference>
<accession>A0ABS3DLG7</accession>
<keyword evidence="1" id="KW-0732">Signal</keyword>
<protein>
    <recommendedName>
        <fullName evidence="4">Serine protease</fullName>
    </recommendedName>
</protein>
<gene>
    <name evidence="2" type="ORF">JYK02_32210</name>
</gene>
<evidence type="ECO:0008006" key="4">
    <source>
        <dbReference type="Google" id="ProtNLM"/>
    </source>
</evidence>
<feature type="signal peptide" evidence="1">
    <location>
        <begin position="1"/>
        <end position="23"/>
    </location>
</feature>
<reference evidence="2 3" key="1">
    <citation type="submission" date="2021-02" db="EMBL/GenBank/DDBJ databases">
        <title>De Novo genome assembly of isolated myxobacteria.</title>
        <authorList>
            <person name="Stevens D.C."/>
        </authorList>
    </citation>
    <scope>NUCLEOTIDE SEQUENCE [LARGE SCALE GENOMIC DNA]</scope>
    <source>
        <strain evidence="2 3">ATCC 29039</strain>
    </source>
</reference>
<comment type="caution">
    <text evidence="2">The sequence shown here is derived from an EMBL/GenBank/DDBJ whole genome shotgun (WGS) entry which is preliminary data.</text>
</comment>
<dbReference type="Proteomes" id="UP000664052">
    <property type="component" value="Unassembled WGS sequence"/>
</dbReference>
<proteinExistence type="predicted"/>
<evidence type="ECO:0000313" key="2">
    <source>
        <dbReference type="EMBL" id="MBN8232189.1"/>
    </source>
</evidence>
<evidence type="ECO:0000256" key="1">
    <source>
        <dbReference type="SAM" id="SignalP"/>
    </source>
</evidence>
<feature type="chain" id="PRO_5047053060" description="Serine protease" evidence="1">
    <location>
        <begin position="24"/>
        <end position="465"/>
    </location>
</feature>
<dbReference type="EMBL" id="JAFIMU010000010">
    <property type="protein sequence ID" value="MBN8232189.1"/>
    <property type="molecule type" value="Genomic_DNA"/>
</dbReference>
<keyword evidence="3" id="KW-1185">Reference proteome</keyword>
<name>A0ABS3DLG7_9BACT</name>
<sequence>MSTFSAARNWVMLCLLVTGAARAADVPTFVVETNSGSKGNAFIVKDWRPGRLGRHLLVTALHVLHRMSKIAIMRVDCSNATSSLNKVAQFFSEGTQVLTWPQYDLAAIEIAPYATLDQEQAGEIEFNEPDLKGVYFVNIHGTSSLSVCQEGMGFLMGRPVAEKLAKHLESLGQSSQGSIAGHVPLFQYFSPSAPGTSGAAVTMPNRSKMVIGIHNAGYVGSSVSWAVGFSGQRSALATPQAIAHLGKDDWPLFIKPELSQAFALSVFPEETQASARRSARQNFLDCVWLLETATTVNLTAQAVRCSFTYEVRRFPSTSQSTGLGLRLSAGYRWAKSLESALGPEGRPLWERNVWAKGLFLEPEMELRFLRLSQFRPALGISARLWYAHSSLWEEPTELEVGALAGNLRLYFTPRNNIPLSILAELRLARGHEIRPEHRYTGIGAEVMTRESSAVWLMGGALGVVY</sequence>
<organism evidence="2 3">
    <name type="scientific">Corallococcus macrosporus</name>
    <dbReference type="NCBI Taxonomy" id="35"/>
    <lineage>
        <taxon>Bacteria</taxon>
        <taxon>Pseudomonadati</taxon>
        <taxon>Myxococcota</taxon>
        <taxon>Myxococcia</taxon>
        <taxon>Myxococcales</taxon>
        <taxon>Cystobacterineae</taxon>
        <taxon>Myxococcaceae</taxon>
        <taxon>Corallococcus</taxon>
    </lineage>
</organism>